<name>K8XJS0_RHOOP</name>
<evidence type="ECO:0000256" key="1">
    <source>
        <dbReference type="SAM" id="MobiDB-lite"/>
    </source>
</evidence>
<dbReference type="RefSeq" id="WP_005264296.1">
    <property type="nucleotide sequence ID" value="NZ_AJYC02000158.1"/>
</dbReference>
<proteinExistence type="predicted"/>
<gene>
    <name evidence="2" type="ORF">WSS_A38271</name>
</gene>
<sequence>MQRRRVRELNKFEQIDGEAVDWATEDNEDAEPEQGYGMPGPSNLARCGCLSTFSSIRARLRGPNSSCLRPRPPLTWVPALPMSR</sequence>
<accession>K8XJS0</accession>
<dbReference type="EMBL" id="AJYC02000158">
    <property type="protein sequence ID" value="EKT77330.1"/>
    <property type="molecule type" value="Genomic_DNA"/>
</dbReference>
<evidence type="ECO:0000313" key="3">
    <source>
        <dbReference type="Proteomes" id="UP000005951"/>
    </source>
</evidence>
<dbReference type="Proteomes" id="UP000005951">
    <property type="component" value="Unassembled WGS sequence"/>
</dbReference>
<dbReference type="AlphaFoldDB" id="K8XJS0"/>
<organism evidence="2 3">
    <name type="scientific">Rhodococcus opacus M213</name>
    <dbReference type="NCBI Taxonomy" id="1129896"/>
    <lineage>
        <taxon>Bacteria</taxon>
        <taxon>Bacillati</taxon>
        <taxon>Actinomycetota</taxon>
        <taxon>Actinomycetes</taxon>
        <taxon>Mycobacteriales</taxon>
        <taxon>Nocardiaceae</taxon>
        <taxon>Rhodococcus</taxon>
    </lineage>
</organism>
<protein>
    <submittedName>
        <fullName evidence="2">Uncharacterized protein</fullName>
    </submittedName>
</protein>
<feature type="region of interest" description="Disordered" evidence="1">
    <location>
        <begin position="61"/>
        <end position="84"/>
    </location>
</feature>
<reference evidence="2 3" key="1">
    <citation type="journal article" date="2013" name="Genome Announc.">
        <title>Draft Genome Sequence of Rhodococcus opacus Strain M213 Shows a Diverse Catabolic Potential.</title>
        <authorList>
            <person name="Pathak A."/>
            <person name="Green S.J."/>
            <person name="Ogram A."/>
            <person name="Chauhan A."/>
        </authorList>
    </citation>
    <scope>NUCLEOTIDE SEQUENCE [LARGE SCALE GENOMIC DNA]</scope>
    <source>
        <strain evidence="2 3">M213</strain>
    </source>
</reference>
<comment type="caution">
    <text evidence="2">The sequence shown here is derived from an EMBL/GenBank/DDBJ whole genome shotgun (WGS) entry which is preliminary data.</text>
</comment>
<evidence type="ECO:0000313" key="2">
    <source>
        <dbReference type="EMBL" id="EKT77330.1"/>
    </source>
</evidence>